<dbReference type="EMBL" id="FOKG01000028">
    <property type="protein sequence ID" value="SFB61681.1"/>
    <property type="molecule type" value="Genomic_DNA"/>
</dbReference>
<evidence type="ECO:0000256" key="1">
    <source>
        <dbReference type="SAM" id="MobiDB-lite"/>
    </source>
</evidence>
<protein>
    <submittedName>
        <fullName evidence="2">Eco29kI restriction endonuclease</fullName>
    </submittedName>
</protein>
<dbReference type="STRING" id="490629.SAMN05216266_12868"/>
<evidence type="ECO:0000313" key="3">
    <source>
        <dbReference type="Proteomes" id="UP000243799"/>
    </source>
</evidence>
<dbReference type="Proteomes" id="UP000243799">
    <property type="component" value="Unassembled WGS sequence"/>
</dbReference>
<keyword evidence="2" id="KW-0540">Nuclease</keyword>
<sequence>MSDAFVPAYFDPLSTTQLEAIICGQFERQPLLSLKDPVPTFNGSGLYAIYYVGRTHPLYGKLAHYKIPVYAGQARSHVSATGVSKRELRPLRSRIREHRRSIEHCEGLDQVEFAVRLLLMPDVHADLGENGLRVGYQPVWNSVLKGFGSHEQGSTTRQSKRSEWDTVHQGRKRTFGATTHDADKLARKVRTHIDKQIATYDSLPWHDS</sequence>
<dbReference type="RefSeq" id="WP_091678632.1">
    <property type="nucleotide sequence ID" value="NZ_FOKG01000028.1"/>
</dbReference>
<name>A0A1I1CG66_9PSEU</name>
<proteinExistence type="predicted"/>
<dbReference type="Pfam" id="PF09517">
    <property type="entry name" value="RE_Eco29kI"/>
    <property type="match status" value="1"/>
</dbReference>
<feature type="region of interest" description="Disordered" evidence="1">
    <location>
        <begin position="147"/>
        <end position="167"/>
    </location>
</feature>
<evidence type="ECO:0000313" key="2">
    <source>
        <dbReference type="EMBL" id="SFB61681.1"/>
    </source>
</evidence>
<reference evidence="3" key="1">
    <citation type="submission" date="2016-10" db="EMBL/GenBank/DDBJ databases">
        <authorList>
            <person name="Varghese N."/>
            <person name="Submissions S."/>
        </authorList>
    </citation>
    <scope>NUCLEOTIDE SEQUENCE [LARGE SCALE GENOMIC DNA]</scope>
    <source>
        <strain evidence="3">CGMCC 4.3568</strain>
    </source>
</reference>
<dbReference type="GO" id="GO:0004519">
    <property type="term" value="F:endonuclease activity"/>
    <property type="evidence" value="ECO:0007669"/>
    <property type="project" value="UniProtKB-KW"/>
</dbReference>
<keyword evidence="2" id="KW-0255">Endonuclease</keyword>
<dbReference type="InterPro" id="IPR018575">
    <property type="entry name" value="Restrct_endonuc_II_Eco29kI"/>
</dbReference>
<gene>
    <name evidence="2" type="ORF">SAMN05216266_12868</name>
</gene>
<keyword evidence="3" id="KW-1185">Reference proteome</keyword>
<keyword evidence="2" id="KW-0378">Hydrolase</keyword>
<dbReference type="OrthoDB" id="4187639at2"/>
<organism evidence="2 3">
    <name type="scientific">Amycolatopsis marina</name>
    <dbReference type="NCBI Taxonomy" id="490629"/>
    <lineage>
        <taxon>Bacteria</taxon>
        <taxon>Bacillati</taxon>
        <taxon>Actinomycetota</taxon>
        <taxon>Actinomycetes</taxon>
        <taxon>Pseudonocardiales</taxon>
        <taxon>Pseudonocardiaceae</taxon>
        <taxon>Amycolatopsis</taxon>
    </lineage>
</organism>
<dbReference type="AlphaFoldDB" id="A0A1I1CG66"/>
<accession>A0A1I1CG66</accession>